<evidence type="ECO:0000313" key="2">
    <source>
        <dbReference type="EMBL" id="MBA2113328.1"/>
    </source>
</evidence>
<reference evidence="2 3" key="1">
    <citation type="submission" date="2020-05" db="EMBL/GenBank/DDBJ databases">
        <title>Bremerella alba sp. nov., a novel planctomycete isolated from the surface of the macroalga Fucus spiralis.</title>
        <authorList>
            <person name="Godinho O."/>
            <person name="Botelho R."/>
            <person name="Albuquerque L."/>
            <person name="Wiegand S."/>
            <person name="Da Costa M.S."/>
            <person name="Lobo-Da-Cunha A."/>
            <person name="Jogler C."/>
            <person name="Lage O.M."/>
        </authorList>
    </citation>
    <scope>NUCLEOTIDE SEQUENCE [LARGE SCALE GENOMIC DNA]</scope>
    <source>
        <strain evidence="2 3">FF15</strain>
    </source>
</reference>
<keyword evidence="1" id="KW-0472">Membrane</keyword>
<name>A0A7V8V1P9_9BACT</name>
<dbReference type="AlphaFoldDB" id="A0A7V8V1P9"/>
<evidence type="ECO:0000313" key="3">
    <source>
        <dbReference type="Proteomes" id="UP000551616"/>
    </source>
</evidence>
<gene>
    <name evidence="2" type="ORF">HOV93_04770</name>
</gene>
<protein>
    <submittedName>
        <fullName evidence="2">Uncharacterized protein</fullName>
    </submittedName>
</protein>
<sequence length="247" mass="28921">MNGQGRIFRVLAMVLLLILAIGWGIDRARWQQELQPLRSDATGKQGELASLQIRLHQIETFKGFDSFEDVLSVIENSHPTRVFEDQARSIASAEAPVYEVSVPQLIEMLDHEEQEKRQRAWRLLQFAQASPRFDRYELDYRDGLVKLLHRRSIVGFNKLLPWLRDEKINDEAILAGLRSRMMDDEDTFAPYAAYVLAELNPNVDIAPRLIEMIERKHSQWRSILHRLPNYMPEDEADALFEKYQDFR</sequence>
<dbReference type="RefSeq" id="WP_207394813.1">
    <property type="nucleotide sequence ID" value="NZ_JABRWO010000001.1"/>
</dbReference>
<evidence type="ECO:0000256" key="1">
    <source>
        <dbReference type="SAM" id="Phobius"/>
    </source>
</evidence>
<comment type="caution">
    <text evidence="2">The sequence shown here is derived from an EMBL/GenBank/DDBJ whole genome shotgun (WGS) entry which is preliminary data.</text>
</comment>
<keyword evidence="3" id="KW-1185">Reference proteome</keyword>
<organism evidence="2 3">
    <name type="scientific">Bremerella alba</name>
    <dbReference type="NCBI Taxonomy" id="980252"/>
    <lineage>
        <taxon>Bacteria</taxon>
        <taxon>Pseudomonadati</taxon>
        <taxon>Planctomycetota</taxon>
        <taxon>Planctomycetia</taxon>
        <taxon>Pirellulales</taxon>
        <taxon>Pirellulaceae</taxon>
        <taxon>Bremerella</taxon>
    </lineage>
</organism>
<accession>A0A7V8V1P9</accession>
<dbReference type="Proteomes" id="UP000551616">
    <property type="component" value="Unassembled WGS sequence"/>
</dbReference>
<feature type="transmembrane region" description="Helical" evidence="1">
    <location>
        <begin position="7"/>
        <end position="25"/>
    </location>
</feature>
<dbReference type="EMBL" id="JABRWO010000001">
    <property type="protein sequence ID" value="MBA2113328.1"/>
    <property type="molecule type" value="Genomic_DNA"/>
</dbReference>
<keyword evidence="1" id="KW-1133">Transmembrane helix</keyword>
<keyword evidence="1" id="KW-0812">Transmembrane</keyword>
<proteinExistence type="predicted"/>